<dbReference type="InterPro" id="IPR036179">
    <property type="entry name" value="Ig-like_dom_sf"/>
</dbReference>
<keyword evidence="4" id="KW-0393">Immunoglobulin domain</keyword>
<evidence type="ECO:0000256" key="1">
    <source>
        <dbReference type="ARBA" id="ARBA00022729"/>
    </source>
</evidence>
<evidence type="ECO:0000259" key="7">
    <source>
        <dbReference type="PROSITE" id="PS50835"/>
    </source>
</evidence>
<protein>
    <recommendedName>
        <fullName evidence="7">Ig-like domain-containing protein</fullName>
    </recommendedName>
</protein>
<dbReference type="InterPro" id="IPR052598">
    <property type="entry name" value="IgSF_CEA-related"/>
</dbReference>
<feature type="transmembrane region" description="Helical" evidence="5">
    <location>
        <begin position="325"/>
        <end position="350"/>
    </location>
</feature>
<keyword evidence="9" id="KW-1185">Reference proteome</keyword>
<dbReference type="PROSITE" id="PS50835">
    <property type="entry name" value="IG_LIKE"/>
    <property type="match status" value="2"/>
</dbReference>
<dbReference type="InterPro" id="IPR013783">
    <property type="entry name" value="Ig-like_fold"/>
</dbReference>
<dbReference type="InterPro" id="IPR003599">
    <property type="entry name" value="Ig_sub"/>
</dbReference>
<reference evidence="8 9" key="1">
    <citation type="submission" date="2024-02" db="EMBL/GenBank/DDBJ databases">
        <title>Chromosome-level genome assembly of the Eurasian Minnow (Phoxinus phoxinus).</title>
        <authorList>
            <person name="Oriowo T.O."/>
            <person name="Martin S."/>
            <person name="Stange M."/>
            <person name="Chrysostomakis Y."/>
            <person name="Brown T."/>
            <person name="Winkler S."/>
            <person name="Kukowka S."/>
            <person name="Myers E.W."/>
            <person name="Bohne A."/>
        </authorList>
    </citation>
    <scope>NUCLEOTIDE SEQUENCE [LARGE SCALE GENOMIC DNA]</scope>
    <source>
        <strain evidence="8">ZFMK-TIS-60720</strain>
        <tissue evidence="8">Whole Organism</tissue>
    </source>
</reference>
<sequence>MESMHVSLILIGLSVLCPRTGALDEHQLEEPVLYGPSVALEGSTVEFYCEIPGRPAGSLPLLYELYMESNPGRMIGEHSSLFGEIGTIPLVINTQHDGRLVCKASGHNNTDIRSSLSQGLDLKVIVPVANVSIISDPAGDDVWEGQTLTLRCEKSKGTYVSYEWLWNERPYGTTDDTLIIHRLSALNSGDYMCVASNQFNDTTTFNSSSAVISVKVKESVGGAVTVTPVTHTGRDFQVVGLVLRCAVERGSFPHYRWFLNSTRLEGRGGFYAVAWSDGSVLSLSVGPDSAGFYHCEASDSFDSRTSVRSANMLINEEVLNRVSPAAALVVLGCFALLSAAVMSCCVYGVVLRRRYSGKNLLIEQRRRMEIAVKHEDEEEDDNYPETLESYEEDAVLADKMSDSAEEDDGSVDETLLCEDAVSK</sequence>
<keyword evidence="3" id="KW-0325">Glycoprotein</keyword>
<evidence type="ECO:0000313" key="9">
    <source>
        <dbReference type="Proteomes" id="UP001364617"/>
    </source>
</evidence>
<dbReference type="SMART" id="SM00409">
    <property type="entry name" value="IG"/>
    <property type="match status" value="3"/>
</dbReference>
<keyword evidence="5" id="KW-0812">Transmembrane</keyword>
<comment type="caution">
    <text evidence="8">The sequence shown here is derived from an EMBL/GenBank/DDBJ whole genome shotgun (WGS) entry which is preliminary data.</text>
</comment>
<keyword evidence="5" id="KW-1133">Transmembrane helix</keyword>
<dbReference type="PANTHER" id="PTHR44337">
    <property type="entry name" value="CARCINOEMBRYONIC ANTIGEN-RELATED CELL ADHESION MOLECULE 8"/>
    <property type="match status" value="1"/>
</dbReference>
<dbReference type="EMBL" id="JAYKXH010000022">
    <property type="protein sequence ID" value="KAK7127321.1"/>
    <property type="molecule type" value="Genomic_DNA"/>
</dbReference>
<dbReference type="SUPFAM" id="SSF48726">
    <property type="entry name" value="Immunoglobulin"/>
    <property type="match status" value="2"/>
</dbReference>
<dbReference type="Gene3D" id="2.60.40.10">
    <property type="entry name" value="Immunoglobulins"/>
    <property type="match status" value="2"/>
</dbReference>
<evidence type="ECO:0000256" key="4">
    <source>
        <dbReference type="ARBA" id="ARBA00023319"/>
    </source>
</evidence>
<evidence type="ECO:0000256" key="6">
    <source>
        <dbReference type="SAM" id="SignalP"/>
    </source>
</evidence>
<dbReference type="AlphaFoldDB" id="A0AAN9CB60"/>
<dbReference type="PANTHER" id="PTHR44337:SF20">
    <property type="entry name" value="CARCINOEMBRYONIC ANTIGEN-RELATED CELL ADHESION MOLECULE 5-RELATED"/>
    <property type="match status" value="1"/>
</dbReference>
<feature type="domain" description="Ig-like" evidence="7">
    <location>
        <begin position="127"/>
        <end position="213"/>
    </location>
</feature>
<proteinExistence type="predicted"/>
<keyword evidence="2" id="KW-1015">Disulfide bond</keyword>
<evidence type="ECO:0000256" key="2">
    <source>
        <dbReference type="ARBA" id="ARBA00023157"/>
    </source>
</evidence>
<dbReference type="InterPro" id="IPR007110">
    <property type="entry name" value="Ig-like_dom"/>
</dbReference>
<keyword evidence="5" id="KW-0472">Membrane</keyword>
<feature type="domain" description="Ig-like" evidence="7">
    <location>
        <begin position="222"/>
        <end position="311"/>
    </location>
</feature>
<name>A0AAN9CB60_9TELE</name>
<evidence type="ECO:0000256" key="5">
    <source>
        <dbReference type="SAM" id="Phobius"/>
    </source>
</evidence>
<organism evidence="8 9">
    <name type="scientific">Phoxinus phoxinus</name>
    <name type="common">Eurasian minnow</name>
    <dbReference type="NCBI Taxonomy" id="58324"/>
    <lineage>
        <taxon>Eukaryota</taxon>
        <taxon>Metazoa</taxon>
        <taxon>Chordata</taxon>
        <taxon>Craniata</taxon>
        <taxon>Vertebrata</taxon>
        <taxon>Euteleostomi</taxon>
        <taxon>Actinopterygii</taxon>
        <taxon>Neopterygii</taxon>
        <taxon>Teleostei</taxon>
        <taxon>Ostariophysi</taxon>
        <taxon>Cypriniformes</taxon>
        <taxon>Leuciscidae</taxon>
        <taxon>Phoxininae</taxon>
        <taxon>Phoxinus</taxon>
    </lineage>
</organism>
<keyword evidence="1 6" id="KW-0732">Signal</keyword>
<evidence type="ECO:0000313" key="8">
    <source>
        <dbReference type="EMBL" id="KAK7127321.1"/>
    </source>
</evidence>
<evidence type="ECO:0000256" key="3">
    <source>
        <dbReference type="ARBA" id="ARBA00023180"/>
    </source>
</evidence>
<feature type="chain" id="PRO_5042985523" description="Ig-like domain-containing protein" evidence="6">
    <location>
        <begin position="23"/>
        <end position="423"/>
    </location>
</feature>
<feature type="signal peptide" evidence="6">
    <location>
        <begin position="1"/>
        <end position="22"/>
    </location>
</feature>
<dbReference type="Proteomes" id="UP001364617">
    <property type="component" value="Unassembled WGS sequence"/>
</dbReference>
<dbReference type="Pfam" id="PF13927">
    <property type="entry name" value="Ig_3"/>
    <property type="match status" value="1"/>
</dbReference>
<gene>
    <name evidence="8" type="ORF">R3I93_020030</name>
</gene>
<accession>A0AAN9CB60</accession>